<dbReference type="GO" id="GO:0009279">
    <property type="term" value="C:cell outer membrane"/>
    <property type="evidence" value="ECO:0007669"/>
    <property type="project" value="UniProtKB-SubCell"/>
</dbReference>
<dbReference type="GO" id="GO:0044718">
    <property type="term" value="P:siderophore transmembrane transport"/>
    <property type="evidence" value="ECO:0007669"/>
    <property type="project" value="TreeGrafter"/>
</dbReference>
<dbReference type="InterPro" id="IPR039426">
    <property type="entry name" value="TonB-dep_rcpt-like"/>
</dbReference>
<evidence type="ECO:0000256" key="2">
    <source>
        <dbReference type="ARBA" id="ARBA00009810"/>
    </source>
</evidence>
<dbReference type="AlphaFoldDB" id="A0A2N8KXG1"/>
<dbReference type="RefSeq" id="WP_102768066.1">
    <property type="nucleotide sequence ID" value="NZ_POSP01000003.1"/>
</dbReference>
<evidence type="ECO:0000256" key="4">
    <source>
        <dbReference type="ARBA" id="ARBA00022452"/>
    </source>
</evidence>
<evidence type="ECO:0000313" key="15">
    <source>
        <dbReference type="EMBL" id="PND38146.1"/>
    </source>
</evidence>
<evidence type="ECO:0000256" key="7">
    <source>
        <dbReference type="ARBA" id="ARBA00023136"/>
    </source>
</evidence>
<keyword evidence="7 10" id="KW-0472">Membrane</keyword>
<evidence type="ECO:0000256" key="12">
    <source>
        <dbReference type="SAM" id="SignalP"/>
    </source>
</evidence>
<evidence type="ECO:0000259" key="13">
    <source>
        <dbReference type="Pfam" id="PF00593"/>
    </source>
</evidence>
<dbReference type="GO" id="GO:0015344">
    <property type="term" value="F:siderophore uptake transmembrane transporter activity"/>
    <property type="evidence" value="ECO:0007669"/>
    <property type="project" value="TreeGrafter"/>
</dbReference>
<evidence type="ECO:0000256" key="10">
    <source>
        <dbReference type="RuleBase" id="RU003357"/>
    </source>
</evidence>
<dbReference type="InterPro" id="IPR000531">
    <property type="entry name" value="Beta-barrel_TonB"/>
</dbReference>
<protein>
    <recommendedName>
        <fullName evidence="17">TonB-dependent receptor</fullName>
    </recommendedName>
</protein>
<organism evidence="15 16">
    <name type="scientific">Kinneretia aquatilis</name>
    <dbReference type="NCBI Taxonomy" id="2070761"/>
    <lineage>
        <taxon>Bacteria</taxon>
        <taxon>Pseudomonadati</taxon>
        <taxon>Pseudomonadota</taxon>
        <taxon>Betaproteobacteria</taxon>
        <taxon>Burkholderiales</taxon>
        <taxon>Sphaerotilaceae</taxon>
        <taxon>Roseateles</taxon>
    </lineage>
</organism>
<evidence type="ECO:0008006" key="17">
    <source>
        <dbReference type="Google" id="ProtNLM"/>
    </source>
</evidence>
<keyword evidence="3" id="KW-0813">Transport</keyword>
<feature type="compositionally biased region" description="Low complexity" evidence="11">
    <location>
        <begin position="297"/>
        <end position="307"/>
    </location>
</feature>
<reference evidence="15 16" key="1">
    <citation type="submission" date="2018-01" db="EMBL/GenBank/DDBJ databases">
        <title>Draft genome sequence of Paucibacter aquatile CR182 isolated from freshwater of the Nakdong River.</title>
        <authorList>
            <person name="Choi A."/>
            <person name="Chung E.J."/>
        </authorList>
    </citation>
    <scope>NUCLEOTIDE SEQUENCE [LARGE SCALE GENOMIC DNA]</scope>
    <source>
        <strain evidence="15 16">CR182</strain>
    </source>
</reference>
<feature type="signal peptide" evidence="12">
    <location>
        <begin position="1"/>
        <end position="28"/>
    </location>
</feature>
<gene>
    <name evidence="15" type="ORF">C1O66_11870</name>
</gene>
<evidence type="ECO:0000256" key="9">
    <source>
        <dbReference type="ARBA" id="ARBA00023237"/>
    </source>
</evidence>
<evidence type="ECO:0000256" key="6">
    <source>
        <dbReference type="ARBA" id="ARBA00023077"/>
    </source>
</evidence>
<name>A0A2N8KXG1_9BURK</name>
<comment type="caution">
    <text evidence="15">The sequence shown here is derived from an EMBL/GenBank/DDBJ whole genome shotgun (WGS) entry which is preliminary data.</text>
</comment>
<evidence type="ECO:0000256" key="1">
    <source>
        <dbReference type="ARBA" id="ARBA00004571"/>
    </source>
</evidence>
<comment type="similarity">
    <text evidence="2 10">Belongs to the TonB-dependent receptor family.</text>
</comment>
<evidence type="ECO:0000256" key="8">
    <source>
        <dbReference type="ARBA" id="ARBA00023170"/>
    </source>
</evidence>
<evidence type="ECO:0000313" key="16">
    <source>
        <dbReference type="Proteomes" id="UP000235916"/>
    </source>
</evidence>
<dbReference type="Proteomes" id="UP000235916">
    <property type="component" value="Unassembled WGS sequence"/>
</dbReference>
<dbReference type="InterPro" id="IPR036942">
    <property type="entry name" value="Beta-barrel_TonB_sf"/>
</dbReference>
<keyword evidence="8" id="KW-0675">Receptor</keyword>
<feature type="region of interest" description="Disordered" evidence="11">
    <location>
        <begin position="297"/>
        <end position="317"/>
    </location>
</feature>
<dbReference type="Pfam" id="PF00593">
    <property type="entry name" value="TonB_dep_Rec_b-barrel"/>
    <property type="match status" value="1"/>
</dbReference>
<evidence type="ECO:0000256" key="3">
    <source>
        <dbReference type="ARBA" id="ARBA00022448"/>
    </source>
</evidence>
<dbReference type="Gene3D" id="2.40.170.20">
    <property type="entry name" value="TonB-dependent receptor, beta-barrel domain"/>
    <property type="match status" value="1"/>
</dbReference>
<keyword evidence="9" id="KW-0998">Cell outer membrane</keyword>
<feature type="domain" description="TonB-dependent receptor-like beta-barrel" evidence="13">
    <location>
        <begin position="292"/>
        <end position="693"/>
    </location>
</feature>
<dbReference type="OrthoDB" id="9795928at2"/>
<evidence type="ECO:0000259" key="14">
    <source>
        <dbReference type="Pfam" id="PF07715"/>
    </source>
</evidence>
<dbReference type="InterPro" id="IPR037066">
    <property type="entry name" value="Plug_dom_sf"/>
</dbReference>
<dbReference type="InterPro" id="IPR012910">
    <property type="entry name" value="Plug_dom"/>
</dbReference>
<feature type="region of interest" description="Disordered" evidence="11">
    <location>
        <begin position="45"/>
        <end position="68"/>
    </location>
</feature>
<dbReference type="PANTHER" id="PTHR30069:SF40">
    <property type="entry name" value="TONB-DEPENDENT RECEPTOR NMB0964-RELATED"/>
    <property type="match status" value="1"/>
</dbReference>
<dbReference type="PANTHER" id="PTHR30069">
    <property type="entry name" value="TONB-DEPENDENT OUTER MEMBRANE RECEPTOR"/>
    <property type="match status" value="1"/>
</dbReference>
<evidence type="ECO:0000256" key="5">
    <source>
        <dbReference type="ARBA" id="ARBA00022692"/>
    </source>
</evidence>
<keyword evidence="5" id="KW-0812">Transmembrane</keyword>
<keyword evidence="6 10" id="KW-0798">TonB box</keyword>
<feature type="chain" id="PRO_5014737624" description="TonB-dependent receptor" evidence="12">
    <location>
        <begin position="29"/>
        <end position="735"/>
    </location>
</feature>
<dbReference type="Gene3D" id="2.170.130.10">
    <property type="entry name" value="TonB-dependent receptor, plug domain"/>
    <property type="match status" value="1"/>
</dbReference>
<proteinExistence type="inferred from homology"/>
<dbReference type="SUPFAM" id="SSF56935">
    <property type="entry name" value="Porins"/>
    <property type="match status" value="1"/>
</dbReference>
<keyword evidence="4" id="KW-1134">Transmembrane beta strand</keyword>
<sequence length="735" mass="80252">MTANLAKPRRATQLMPWALLLHTAAAWAQSPAAETSKTEAQALPTVKLQGRQQRSSELAGPSTALSGDELRNKASATLGATLQDELGVANSSFGPNVGLPIIRGQGGSRVKALVGGGGAHDASSLSADHGVMVESALAQSITVHRGPSAIRHGGDAIGGAVEVEYVRIPERLPPGLMLQSETRTGGGGILGLLRAQGSWGEVAAPGGPESTKPKNGWAWHLDAHSRRKDEARIPGWAIDEEAVKQQFFLVSGRNTWGHIPNSDARSRGAAAGLSTVFDAGYAGLSAATLHINYGLPPGAHSHNHGGSSPPPGEPAEPAVRIQAQQQRLDFKSAIKLGSPWAQELKLHLADTRYRHEELNQGVSETEFRNEVQEGRLELEHSLAPAHWGTVGLHLQQRRFSALGLEAFVPRTRIDSAALYAIQGLKHEAWTLELGLRADWRRSRPQPQASSFGIEVQLPERRFTFGNFSLALSRKLGDGSVSLTHWRASRAPDVQELYALGPHIATRTYDFGNSALRLETLRGWNLALRQQWGGLSLQANAFRYDSEDHIYQRSLGVFFAAEKKQFRALCAQLDQCLPVTRYEQDQARFHGFEAELKQELLDLSAEGAAGDSLQVSLMGDRLRGRLDRLGQDVPRQPAPRWGLRLELLHGPWQAELRRMHSLAQRHPGENETATAASTQWHASLRWTGRLQAGLQLSSYVLGRNLTNQEVRNSTSFLRNYAPEPGRSIELGAELRY</sequence>
<evidence type="ECO:0000256" key="11">
    <source>
        <dbReference type="SAM" id="MobiDB-lite"/>
    </source>
</evidence>
<comment type="subcellular location">
    <subcellularLocation>
        <location evidence="1">Cell outer membrane</location>
        <topology evidence="1">Multi-pass membrane protein</topology>
    </subcellularLocation>
</comment>
<dbReference type="EMBL" id="POSP01000003">
    <property type="protein sequence ID" value="PND38146.1"/>
    <property type="molecule type" value="Genomic_DNA"/>
</dbReference>
<dbReference type="Pfam" id="PF07715">
    <property type="entry name" value="Plug"/>
    <property type="match status" value="1"/>
</dbReference>
<accession>A0A2N8KXG1</accession>
<keyword evidence="12" id="KW-0732">Signal</keyword>
<feature type="domain" description="TonB-dependent receptor plug" evidence="14">
    <location>
        <begin position="57"/>
        <end position="160"/>
    </location>
</feature>
<keyword evidence="16" id="KW-1185">Reference proteome</keyword>